<gene>
    <name evidence="5" type="primary">argC</name>
    <name evidence="7" type="ORF">SAMN04487820_105254</name>
</gene>
<dbReference type="GO" id="GO:0005737">
    <property type="term" value="C:cytoplasm"/>
    <property type="evidence" value="ECO:0007669"/>
    <property type="project" value="UniProtKB-SubCell"/>
</dbReference>
<dbReference type="SMART" id="SM00859">
    <property type="entry name" value="Semialdhyde_dh"/>
    <property type="match status" value="1"/>
</dbReference>
<evidence type="ECO:0000256" key="2">
    <source>
        <dbReference type="ARBA" id="ARBA00022605"/>
    </source>
</evidence>
<dbReference type="GO" id="GO:0070401">
    <property type="term" value="F:NADP+ binding"/>
    <property type="evidence" value="ECO:0007669"/>
    <property type="project" value="InterPro"/>
</dbReference>
<dbReference type="InterPro" id="IPR058924">
    <property type="entry name" value="AGPR_dimerisation_dom"/>
</dbReference>
<dbReference type="EMBL" id="FNFM01000005">
    <property type="protein sequence ID" value="SDK21081.1"/>
    <property type="molecule type" value="Genomic_DNA"/>
</dbReference>
<dbReference type="PANTHER" id="PTHR32338">
    <property type="entry name" value="N-ACETYL-GAMMA-GLUTAMYL-PHOSPHATE REDUCTASE, CHLOROPLASTIC-RELATED-RELATED"/>
    <property type="match status" value="1"/>
</dbReference>
<feature type="domain" description="Semialdehyde dehydrogenase NAD-binding" evidence="6">
    <location>
        <begin position="7"/>
        <end position="144"/>
    </location>
</feature>
<dbReference type="GO" id="GO:0003942">
    <property type="term" value="F:N-acetyl-gamma-glutamyl-phosphate reductase activity"/>
    <property type="evidence" value="ECO:0007669"/>
    <property type="project" value="UniProtKB-UniRule"/>
</dbReference>
<dbReference type="InterPro" id="IPR000706">
    <property type="entry name" value="AGPR_type-1"/>
</dbReference>
<keyword evidence="2 5" id="KW-0028">Amino-acid biosynthesis</keyword>
<evidence type="ECO:0000256" key="1">
    <source>
        <dbReference type="ARBA" id="ARBA00022571"/>
    </source>
</evidence>
<dbReference type="PANTHER" id="PTHR32338:SF10">
    <property type="entry name" value="N-ACETYL-GAMMA-GLUTAMYL-PHOSPHATE REDUCTASE, CHLOROPLASTIC-RELATED"/>
    <property type="match status" value="1"/>
</dbReference>
<keyword evidence="3 5" id="KW-0521">NADP</keyword>
<evidence type="ECO:0000256" key="4">
    <source>
        <dbReference type="ARBA" id="ARBA00023002"/>
    </source>
</evidence>
<evidence type="ECO:0000313" key="8">
    <source>
        <dbReference type="Proteomes" id="UP000199213"/>
    </source>
</evidence>
<dbReference type="InterPro" id="IPR050085">
    <property type="entry name" value="AGPR"/>
</dbReference>
<dbReference type="GO" id="GO:0051287">
    <property type="term" value="F:NAD binding"/>
    <property type="evidence" value="ECO:0007669"/>
    <property type="project" value="InterPro"/>
</dbReference>
<comment type="subcellular location">
    <subcellularLocation>
        <location evidence="5">Cytoplasm</location>
    </subcellularLocation>
</comment>
<keyword evidence="4 5" id="KW-0560">Oxidoreductase</keyword>
<dbReference type="Proteomes" id="UP000199213">
    <property type="component" value="Unassembled WGS sequence"/>
</dbReference>
<dbReference type="SUPFAM" id="SSF55347">
    <property type="entry name" value="Glyceraldehyde-3-phosphate dehydrogenase-like, C-terminal domain"/>
    <property type="match status" value="1"/>
</dbReference>
<name>A0A1G9A1E6_ACTMZ</name>
<evidence type="ECO:0000313" key="7">
    <source>
        <dbReference type="EMBL" id="SDK21081.1"/>
    </source>
</evidence>
<dbReference type="GO" id="GO:0006526">
    <property type="term" value="P:L-arginine biosynthetic process"/>
    <property type="evidence" value="ECO:0007669"/>
    <property type="project" value="UniProtKB-UniRule"/>
</dbReference>
<dbReference type="AlphaFoldDB" id="A0A1G9A1E6"/>
<comment type="catalytic activity">
    <reaction evidence="5">
        <text>N-acetyl-L-glutamate 5-semialdehyde + phosphate + NADP(+) = N-acetyl-L-glutamyl 5-phosphate + NADPH + H(+)</text>
        <dbReference type="Rhea" id="RHEA:21588"/>
        <dbReference type="ChEBI" id="CHEBI:15378"/>
        <dbReference type="ChEBI" id="CHEBI:29123"/>
        <dbReference type="ChEBI" id="CHEBI:43474"/>
        <dbReference type="ChEBI" id="CHEBI:57783"/>
        <dbReference type="ChEBI" id="CHEBI:57936"/>
        <dbReference type="ChEBI" id="CHEBI:58349"/>
        <dbReference type="EC" id="1.2.1.38"/>
    </reaction>
</comment>
<dbReference type="InterPro" id="IPR000534">
    <property type="entry name" value="Semialdehyde_DH_NAD-bd"/>
</dbReference>
<evidence type="ECO:0000256" key="5">
    <source>
        <dbReference type="HAMAP-Rule" id="MF_00150"/>
    </source>
</evidence>
<dbReference type="NCBIfam" id="TIGR01850">
    <property type="entry name" value="argC"/>
    <property type="match status" value="1"/>
</dbReference>
<accession>A0A1G9A1E6</accession>
<comment type="function">
    <text evidence="5">Catalyzes the NADPH-dependent reduction of N-acetyl-5-glutamyl phosphate to yield N-acetyl-L-glutamate 5-semialdehyde.</text>
</comment>
<dbReference type="Pfam" id="PF01118">
    <property type="entry name" value="Semialdhyde_dh"/>
    <property type="match status" value="1"/>
</dbReference>
<dbReference type="HAMAP" id="MF_00150">
    <property type="entry name" value="ArgC_type1"/>
    <property type="match status" value="1"/>
</dbReference>
<dbReference type="CDD" id="cd17895">
    <property type="entry name" value="AGPR_1_N"/>
    <property type="match status" value="1"/>
</dbReference>
<organism evidence="7 8">
    <name type="scientific">Actinopolyspora mzabensis</name>
    <dbReference type="NCBI Taxonomy" id="995066"/>
    <lineage>
        <taxon>Bacteria</taxon>
        <taxon>Bacillati</taxon>
        <taxon>Actinomycetota</taxon>
        <taxon>Actinomycetes</taxon>
        <taxon>Actinopolysporales</taxon>
        <taxon>Actinopolysporaceae</taxon>
        <taxon>Actinopolyspora</taxon>
    </lineage>
</organism>
<dbReference type="OrthoDB" id="9801289at2"/>
<feature type="active site" evidence="5">
    <location>
        <position position="152"/>
    </location>
</feature>
<dbReference type="UniPathway" id="UPA00068">
    <property type="reaction ID" value="UER00108"/>
</dbReference>
<dbReference type="SUPFAM" id="SSF51735">
    <property type="entry name" value="NAD(P)-binding Rossmann-fold domains"/>
    <property type="match status" value="1"/>
</dbReference>
<evidence type="ECO:0000256" key="3">
    <source>
        <dbReference type="ARBA" id="ARBA00022857"/>
    </source>
</evidence>
<comment type="similarity">
    <text evidence="5">Belongs to the NAGSA dehydrogenase family. Type 1 subfamily.</text>
</comment>
<evidence type="ECO:0000259" key="6">
    <source>
        <dbReference type="SMART" id="SM00859"/>
    </source>
</evidence>
<proteinExistence type="inferred from homology"/>
<dbReference type="InterPro" id="IPR036291">
    <property type="entry name" value="NAD(P)-bd_dom_sf"/>
</dbReference>
<comment type="pathway">
    <text evidence="5">Amino-acid biosynthesis; L-arginine biosynthesis; N(2)-acetyl-L-ornithine from L-glutamate: step 3/4.</text>
</comment>
<keyword evidence="1 5" id="KW-0055">Arginine biosynthesis</keyword>
<sequence>MNASGLNVGVVGGTGYSGGELCRLLLAHPAVDKILPTSRGDQPFERNHRNLLGCGLEFVTPEQLLADVGDLDVVFFCTPTGEAMSVVERYLDHGVRVIDLSADFRFGDPDTYRAAHGLEHTAPHLLTEAVYGISELNRERVRSARLVANPGCYVITAVLGLAPLLTSGMASLDAPLHVSAINGTTGASSTPKRDVMHPHVFGSILPYNMEGHRHAPELEDVLGALTERRLTVDLNTAHGDFARGIYVQASVPLLSSARHKVDQSVLSDLYEQAYGAGHDGEHFVLLNDFPKSGKLNAKDYDVYPSVAAVRGSNFCHLGVDYDESRGIAKVIAVTDNLVKGAAGSAIQNMNTMFELPEIEGLRHYGA</sequence>
<keyword evidence="5" id="KW-0963">Cytoplasm</keyword>
<dbReference type="RefSeq" id="WP_092627804.1">
    <property type="nucleotide sequence ID" value="NZ_FNFM01000005.1"/>
</dbReference>
<dbReference type="EC" id="1.2.1.38" evidence="5"/>
<reference evidence="8" key="1">
    <citation type="submission" date="2016-10" db="EMBL/GenBank/DDBJ databases">
        <authorList>
            <person name="Varghese N."/>
            <person name="Submissions S."/>
        </authorList>
    </citation>
    <scope>NUCLEOTIDE SEQUENCE [LARGE SCALE GENOMIC DNA]</scope>
    <source>
        <strain evidence="8">DSM 45460</strain>
    </source>
</reference>
<dbReference type="Gene3D" id="3.40.50.720">
    <property type="entry name" value="NAD(P)-binding Rossmann-like Domain"/>
    <property type="match status" value="1"/>
</dbReference>
<protein>
    <recommendedName>
        <fullName evidence="5">N-acetyl-gamma-glutamyl-phosphate reductase</fullName>
        <shortName evidence="5">AGPR</shortName>
        <ecNumber evidence="5">1.2.1.38</ecNumber>
    </recommendedName>
    <alternativeName>
        <fullName evidence="5">N-acetyl-glutamate semialdehyde dehydrogenase</fullName>
        <shortName evidence="5">NAGSA dehydrogenase</shortName>
    </alternativeName>
</protein>
<dbReference type="Gene3D" id="3.30.360.10">
    <property type="entry name" value="Dihydrodipicolinate Reductase, domain 2"/>
    <property type="match status" value="1"/>
</dbReference>
<dbReference type="Pfam" id="PF22698">
    <property type="entry name" value="Semialdhyde_dhC_1"/>
    <property type="match status" value="1"/>
</dbReference>
<keyword evidence="8" id="KW-1185">Reference proteome</keyword>